<protein>
    <submittedName>
        <fullName evidence="3">VacJ-like lipoprotein</fullName>
    </submittedName>
</protein>
<dbReference type="GO" id="GO:0120010">
    <property type="term" value="P:intermembrane phospholipid transfer"/>
    <property type="evidence" value="ECO:0007669"/>
    <property type="project" value="TreeGrafter"/>
</dbReference>
<accession>M1MA27</accession>
<dbReference type="AlphaFoldDB" id="M1MA27"/>
<dbReference type="PANTHER" id="PTHR30035">
    <property type="entry name" value="LIPOPROTEIN VACJ-RELATED"/>
    <property type="match status" value="1"/>
</dbReference>
<reference evidence="3 4" key="1">
    <citation type="journal article" date="2013" name="Genome Biol. Evol.">
        <title>Genome evolution and phylogenomic analysis of candidatus kinetoplastibacterium, the betaproteobacterial endosymbionts of strigomonas and angomonas.</title>
        <authorList>
            <person name="Alves J.M."/>
            <person name="Serrano M.G."/>
            <person name="Maia da Silva F."/>
            <person name="Voegtly L.J."/>
            <person name="Matveyev A.V."/>
            <person name="Teixeira M.M."/>
            <person name="Camargo E.P."/>
            <person name="Buck G.A."/>
        </authorList>
    </citation>
    <scope>NUCLEOTIDE SEQUENCE [LARGE SCALE GENOMIC DNA]</scope>
    <source>
        <strain evidence="3 4">TCC219</strain>
    </source>
</reference>
<evidence type="ECO:0000313" key="4">
    <source>
        <dbReference type="Proteomes" id="UP000011658"/>
    </source>
</evidence>
<dbReference type="eggNOG" id="COG2853">
    <property type="taxonomic scope" value="Bacteria"/>
</dbReference>
<dbReference type="PRINTS" id="PR01805">
    <property type="entry name" value="VACJLIPOPROT"/>
</dbReference>
<sequence length="241" mass="26647">MNKRNLFAIIVISFSLMLSACSTLNFNKKMNLKITIQKKISRFFKINQSIDNLVFIPIVGCYNLVIPEYVRDCIHNALDNTNNINSAFNSILQGNCHDAINTLGRFMFNTTMGIGGCFDVASKSGAMKIQNDFGTTLAVWGVKPGPYIVLPLIGPSNLRDSAGTLFDILSSPVNIIPCSKSCKIGFASLLALDSRADLLYATDLLNNIAIDQYTLTRDSYMGKRTIIDQCADDINVPYYED</sequence>
<dbReference type="HOGENOM" id="CLU_059326_3_0_4"/>
<dbReference type="Pfam" id="PF04333">
    <property type="entry name" value="MlaA"/>
    <property type="match status" value="1"/>
</dbReference>
<evidence type="ECO:0000313" key="3">
    <source>
        <dbReference type="EMBL" id="AGF48755.1"/>
    </source>
</evidence>
<dbReference type="GO" id="GO:0016020">
    <property type="term" value="C:membrane"/>
    <property type="evidence" value="ECO:0007669"/>
    <property type="project" value="InterPro"/>
</dbReference>
<dbReference type="EMBL" id="CP003806">
    <property type="protein sequence ID" value="AGF48755.1"/>
    <property type="molecule type" value="Genomic_DNA"/>
</dbReference>
<comment type="similarity">
    <text evidence="1">Belongs to the MlaA family.</text>
</comment>
<dbReference type="PATRIC" id="fig|1208921.3.peg.29"/>
<keyword evidence="3" id="KW-0449">Lipoprotein</keyword>
<keyword evidence="2" id="KW-0732">Signal</keyword>
<evidence type="ECO:0000256" key="1">
    <source>
        <dbReference type="ARBA" id="ARBA00010634"/>
    </source>
</evidence>
<gene>
    <name evidence="3" type="ORF">ST1E_0259</name>
</gene>
<evidence type="ECO:0000256" key="2">
    <source>
        <dbReference type="ARBA" id="ARBA00022729"/>
    </source>
</evidence>
<organism evidence="3 4">
    <name type="scientific">Candidatus Kinetoplastidibacterium galati TCC219</name>
    <dbReference type="NCBI Taxonomy" id="1208921"/>
    <lineage>
        <taxon>Bacteria</taxon>
        <taxon>Pseudomonadati</taxon>
        <taxon>Pseudomonadota</taxon>
        <taxon>Betaproteobacteria</taxon>
        <taxon>Candidatus Kinetoplastidibacterium</taxon>
    </lineage>
</organism>
<dbReference type="RefSeq" id="WP_015389240.1">
    <property type="nucleotide sequence ID" value="NC_020284.1"/>
</dbReference>
<keyword evidence="4" id="KW-1185">Reference proteome</keyword>
<dbReference type="KEGG" id="kga:ST1E_0259"/>
<dbReference type="PROSITE" id="PS51257">
    <property type="entry name" value="PROKAR_LIPOPROTEIN"/>
    <property type="match status" value="1"/>
</dbReference>
<proteinExistence type="inferred from homology"/>
<name>M1MA27_9PROT</name>
<dbReference type="PANTHER" id="PTHR30035:SF3">
    <property type="entry name" value="INTERMEMBRANE PHOSPHOLIPID TRANSPORT SYSTEM LIPOPROTEIN MLAA"/>
    <property type="match status" value="1"/>
</dbReference>
<dbReference type="Proteomes" id="UP000011658">
    <property type="component" value="Chromosome"/>
</dbReference>
<dbReference type="STRING" id="1208921.ST1E_0259"/>
<dbReference type="InterPro" id="IPR007428">
    <property type="entry name" value="MlaA"/>
</dbReference>